<dbReference type="InterPro" id="IPR013154">
    <property type="entry name" value="ADH-like_N"/>
</dbReference>
<dbReference type="Pfam" id="PF00107">
    <property type="entry name" value="ADH_zinc_N"/>
    <property type="match status" value="1"/>
</dbReference>
<dbReference type="EMBL" id="KB822721">
    <property type="protein sequence ID" value="ETN39312.1"/>
    <property type="molecule type" value="Genomic_DNA"/>
</dbReference>
<dbReference type="RefSeq" id="XP_008718097.1">
    <property type="nucleotide sequence ID" value="XM_008719875.1"/>
</dbReference>
<dbReference type="PANTHER" id="PTHR45348:SF2">
    <property type="entry name" value="ZINC-TYPE ALCOHOL DEHYDROGENASE-LIKE PROTEIN C2E1P3.01"/>
    <property type="match status" value="1"/>
</dbReference>
<evidence type="ECO:0000313" key="5">
    <source>
        <dbReference type="Proteomes" id="UP000030752"/>
    </source>
</evidence>
<dbReference type="CDD" id="cd08249">
    <property type="entry name" value="enoyl_reductase_like"/>
    <property type="match status" value="1"/>
</dbReference>
<dbReference type="Proteomes" id="UP000030752">
    <property type="component" value="Unassembled WGS sequence"/>
</dbReference>
<dbReference type="Gene3D" id="3.90.180.10">
    <property type="entry name" value="Medium-chain alcohol dehydrogenases, catalytic domain"/>
    <property type="match status" value="1"/>
</dbReference>
<accession>W2RS81</accession>
<dbReference type="GO" id="GO:0016651">
    <property type="term" value="F:oxidoreductase activity, acting on NAD(P)H"/>
    <property type="evidence" value="ECO:0007669"/>
    <property type="project" value="InterPro"/>
</dbReference>
<proteinExistence type="inferred from homology"/>
<dbReference type="Gene3D" id="3.40.50.720">
    <property type="entry name" value="NAD(P)-binding Rossmann-like Domain"/>
    <property type="match status" value="1"/>
</dbReference>
<dbReference type="SMART" id="SM00829">
    <property type="entry name" value="PKS_ER"/>
    <property type="match status" value="1"/>
</dbReference>
<reference evidence="4 5" key="1">
    <citation type="submission" date="2013-03" db="EMBL/GenBank/DDBJ databases">
        <title>The Genome Sequence of Phialophora europaea CBS 101466.</title>
        <authorList>
            <consortium name="The Broad Institute Genomics Platform"/>
            <person name="Cuomo C."/>
            <person name="de Hoog S."/>
            <person name="Gorbushina A."/>
            <person name="Walker B."/>
            <person name="Young S.K."/>
            <person name="Zeng Q."/>
            <person name="Gargeya S."/>
            <person name="Fitzgerald M."/>
            <person name="Haas B."/>
            <person name="Abouelleil A."/>
            <person name="Allen A.W."/>
            <person name="Alvarado L."/>
            <person name="Arachchi H.M."/>
            <person name="Berlin A.M."/>
            <person name="Chapman S.B."/>
            <person name="Gainer-Dewar J."/>
            <person name="Goldberg J."/>
            <person name="Griggs A."/>
            <person name="Gujja S."/>
            <person name="Hansen M."/>
            <person name="Howarth C."/>
            <person name="Imamovic A."/>
            <person name="Ireland A."/>
            <person name="Larimer J."/>
            <person name="McCowan C."/>
            <person name="Murphy C."/>
            <person name="Pearson M."/>
            <person name="Poon T.W."/>
            <person name="Priest M."/>
            <person name="Roberts A."/>
            <person name="Saif S."/>
            <person name="Shea T."/>
            <person name="Sisk P."/>
            <person name="Sykes S."/>
            <person name="Wortman J."/>
            <person name="Nusbaum C."/>
            <person name="Birren B."/>
        </authorList>
    </citation>
    <scope>NUCLEOTIDE SEQUENCE [LARGE SCALE GENOMIC DNA]</scope>
    <source>
        <strain evidence="4 5">CBS 101466</strain>
    </source>
</reference>
<dbReference type="InterPro" id="IPR036291">
    <property type="entry name" value="NAD(P)-bd_dom_sf"/>
</dbReference>
<comment type="similarity">
    <text evidence="1">Belongs to the zinc-containing alcohol dehydrogenase family.</text>
</comment>
<dbReference type="Pfam" id="PF08240">
    <property type="entry name" value="ADH_N"/>
    <property type="match status" value="1"/>
</dbReference>
<gene>
    <name evidence="4" type="ORF">HMPREF1541_05535</name>
</gene>
<protein>
    <recommendedName>
        <fullName evidence="3">Enoyl reductase (ER) domain-containing protein</fullName>
    </recommendedName>
</protein>
<sequence>MKQNFGVVRVDTGRAVLRGIPVPRLQDDYMIVRPVTIALNPTDWTTLDAPGQPGSIVGCDYAGVVVEVGKGVKRNFKPGDRVAGYAHGGNDANHEHGAFARYITVKGDTQWHIPSGVSFEDASTVGVGLTTLGYGLYKVLGLPWPEVTAPPQHGEVLIYGGSTATGALAIQFAKLSGFKVLATASPKNFERVKTLGADAVFDYRDPSVGKQIREATQNRLSQVFDCVSTEETAAICADAIGSSGGKYCTLLGPKCPRSDVETTFFLGYSVSGEAYIFEGESFEADPDLFEHGVRFVEATEAIWSQGKFVTHPVRLEKGGLRGALEEGLQILREGRYSGEKLVYRVEETDWPTS</sequence>
<dbReference type="VEuPathDB" id="FungiDB:HMPREF1541_05535"/>
<evidence type="ECO:0000256" key="2">
    <source>
        <dbReference type="ARBA" id="ARBA00023002"/>
    </source>
</evidence>
<dbReference type="InterPro" id="IPR011032">
    <property type="entry name" value="GroES-like_sf"/>
</dbReference>
<feature type="domain" description="Enoyl reductase (ER)" evidence="3">
    <location>
        <begin position="13"/>
        <end position="342"/>
    </location>
</feature>
<evidence type="ECO:0000256" key="1">
    <source>
        <dbReference type="ARBA" id="ARBA00008072"/>
    </source>
</evidence>
<dbReference type="eggNOG" id="KOG1198">
    <property type="taxonomic scope" value="Eukaryota"/>
</dbReference>
<dbReference type="InterPro" id="IPR047122">
    <property type="entry name" value="Trans-enoyl_RdTase-like"/>
</dbReference>
<name>W2RS81_CYPE1</name>
<dbReference type="InParanoid" id="W2RS81"/>
<dbReference type="InterPro" id="IPR020843">
    <property type="entry name" value="ER"/>
</dbReference>
<evidence type="ECO:0000313" key="4">
    <source>
        <dbReference type="EMBL" id="ETN39312.1"/>
    </source>
</evidence>
<dbReference type="AlphaFoldDB" id="W2RS81"/>
<evidence type="ECO:0000259" key="3">
    <source>
        <dbReference type="SMART" id="SM00829"/>
    </source>
</evidence>
<dbReference type="OrthoDB" id="48317at2759"/>
<keyword evidence="5" id="KW-1185">Reference proteome</keyword>
<dbReference type="PANTHER" id="PTHR45348">
    <property type="entry name" value="HYPOTHETICAL OXIDOREDUCTASE (EUROFUNG)"/>
    <property type="match status" value="1"/>
</dbReference>
<keyword evidence="2" id="KW-0560">Oxidoreductase</keyword>
<dbReference type="STRING" id="1220924.W2RS81"/>
<dbReference type="FunCoup" id="W2RS81">
    <property type="interactions" value="215"/>
</dbReference>
<dbReference type="SUPFAM" id="SSF50129">
    <property type="entry name" value="GroES-like"/>
    <property type="match status" value="1"/>
</dbReference>
<dbReference type="SUPFAM" id="SSF51735">
    <property type="entry name" value="NAD(P)-binding Rossmann-fold domains"/>
    <property type="match status" value="1"/>
</dbReference>
<dbReference type="GeneID" id="19972874"/>
<dbReference type="InterPro" id="IPR013149">
    <property type="entry name" value="ADH-like_C"/>
</dbReference>
<organism evidence="4 5">
    <name type="scientific">Cyphellophora europaea (strain CBS 101466)</name>
    <name type="common">Phialophora europaea</name>
    <dbReference type="NCBI Taxonomy" id="1220924"/>
    <lineage>
        <taxon>Eukaryota</taxon>
        <taxon>Fungi</taxon>
        <taxon>Dikarya</taxon>
        <taxon>Ascomycota</taxon>
        <taxon>Pezizomycotina</taxon>
        <taxon>Eurotiomycetes</taxon>
        <taxon>Chaetothyriomycetidae</taxon>
        <taxon>Chaetothyriales</taxon>
        <taxon>Cyphellophoraceae</taxon>
        <taxon>Cyphellophora</taxon>
    </lineage>
</organism>
<dbReference type="HOGENOM" id="CLU_026673_16_1_1"/>